<feature type="domain" description="Signal transduction histidine kinase subgroup 3 dimerisation and phosphoacceptor" evidence="11">
    <location>
        <begin position="191"/>
        <end position="255"/>
    </location>
</feature>
<keyword evidence="6 13" id="KW-0418">Kinase</keyword>
<name>A0A8J3X0U7_9ACTN</name>
<dbReference type="InterPro" id="IPR011712">
    <property type="entry name" value="Sig_transdc_His_kin_sub3_dim/P"/>
</dbReference>
<dbReference type="PANTHER" id="PTHR24421:SF10">
    <property type="entry name" value="NITRATE_NITRITE SENSOR PROTEIN NARQ"/>
    <property type="match status" value="1"/>
</dbReference>
<evidence type="ECO:0000256" key="2">
    <source>
        <dbReference type="ARBA" id="ARBA00012438"/>
    </source>
</evidence>
<keyword evidence="8" id="KW-0902">Two-component regulatory system</keyword>
<organism evidence="13 14">
    <name type="scientific">Planosporangium mesophilum</name>
    <dbReference type="NCBI Taxonomy" id="689768"/>
    <lineage>
        <taxon>Bacteria</taxon>
        <taxon>Bacillati</taxon>
        <taxon>Actinomycetota</taxon>
        <taxon>Actinomycetes</taxon>
        <taxon>Micromonosporales</taxon>
        <taxon>Micromonosporaceae</taxon>
        <taxon>Planosporangium</taxon>
    </lineage>
</organism>
<dbReference type="Pfam" id="PF07730">
    <property type="entry name" value="HisKA_3"/>
    <property type="match status" value="1"/>
</dbReference>
<evidence type="ECO:0000256" key="7">
    <source>
        <dbReference type="ARBA" id="ARBA00022840"/>
    </source>
</evidence>
<evidence type="ECO:0000256" key="3">
    <source>
        <dbReference type="ARBA" id="ARBA00022553"/>
    </source>
</evidence>
<dbReference type="EMBL" id="BOON01000031">
    <property type="protein sequence ID" value="GII23692.1"/>
    <property type="molecule type" value="Genomic_DNA"/>
</dbReference>
<keyword evidence="4" id="KW-0808">Transferase</keyword>
<dbReference type="GO" id="GO:0000155">
    <property type="term" value="F:phosphorelay sensor kinase activity"/>
    <property type="evidence" value="ECO:0007669"/>
    <property type="project" value="InterPro"/>
</dbReference>
<dbReference type="Proteomes" id="UP000599074">
    <property type="component" value="Unassembled WGS sequence"/>
</dbReference>
<accession>A0A8J3X0U7</accession>
<dbReference type="PANTHER" id="PTHR24421">
    <property type="entry name" value="NITRATE/NITRITE SENSOR PROTEIN NARX-RELATED"/>
    <property type="match status" value="1"/>
</dbReference>
<evidence type="ECO:0000259" key="12">
    <source>
        <dbReference type="Pfam" id="PF23539"/>
    </source>
</evidence>
<dbReference type="Pfam" id="PF23539">
    <property type="entry name" value="DUF7134"/>
    <property type="match status" value="1"/>
</dbReference>
<dbReference type="RefSeq" id="WP_168114283.1">
    <property type="nucleotide sequence ID" value="NZ_BOON01000031.1"/>
</dbReference>
<reference evidence="13" key="1">
    <citation type="submission" date="2021-01" db="EMBL/GenBank/DDBJ databases">
        <title>Whole genome shotgun sequence of Planosporangium mesophilum NBRC 109066.</title>
        <authorList>
            <person name="Komaki H."/>
            <person name="Tamura T."/>
        </authorList>
    </citation>
    <scope>NUCLEOTIDE SEQUENCE</scope>
    <source>
        <strain evidence="13">NBRC 109066</strain>
    </source>
</reference>
<dbReference type="Gene3D" id="3.30.565.10">
    <property type="entry name" value="Histidine kinase-like ATPase, C-terminal domain"/>
    <property type="match status" value="1"/>
</dbReference>
<comment type="catalytic activity">
    <reaction evidence="1">
        <text>ATP + protein L-histidine = ADP + protein N-phospho-L-histidine.</text>
        <dbReference type="EC" id="2.7.13.3"/>
    </reaction>
</comment>
<gene>
    <name evidence="13" type="ORF">Pme01_32890</name>
</gene>
<dbReference type="AlphaFoldDB" id="A0A8J3X0U7"/>
<evidence type="ECO:0000259" key="10">
    <source>
        <dbReference type="Pfam" id="PF02518"/>
    </source>
</evidence>
<keyword evidence="9" id="KW-1133">Transmembrane helix</keyword>
<keyword evidence="3" id="KW-0597">Phosphoprotein</keyword>
<feature type="domain" description="Histidine kinase/HSP90-like ATPase" evidence="10">
    <location>
        <begin position="304"/>
        <end position="391"/>
    </location>
</feature>
<dbReference type="SUPFAM" id="SSF55874">
    <property type="entry name" value="ATPase domain of HSP90 chaperone/DNA topoisomerase II/histidine kinase"/>
    <property type="match status" value="1"/>
</dbReference>
<feature type="transmembrane region" description="Helical" evidence="9">
    <location>
        <begin position="114"/>
        <end position="133"/>
    </location>
</feature>
<feature type="transmembrane region" description="Helical" evidence="9">
    <location>
        <begin position="139"/>
        <end position="157"/>
    </location>
</feature>
<dbReference type="InterPro" id="IPR050482">
    <property type="entry name" value="Sensor_HK_TwoCompSys"/>
</dbReference>
<comment type="caution">
    <text evidence="13">The sequence shown here is derived from an EMBL/GenBank/DDBJ whole genome shotgun (WGS) entry which is preliminary data.</text>
</comment>
<evidence type="ECO:0000313" key="14">
    <source>
        <dbReference type="Proteomes" id="UP000599074"/>
    </source>
</evidence>
<dbReference type="Pfam" id="PF02518">
    <property type="entry name" value="HATPase_c"/>
    <property type="match status" value="1"/>
</dbReference>
<dbReference type="InterPro" id="IPR055558">
    <property type="entry name" value="DUF7134"/>
</dbReference>
<evidence type="ECO:0000256" key="1">
    <source>
        <dbReference type="ARBA" id="ARBA00000085"/>
    </source>
</evidence>
<proteinExistence type="predicted"/>
<sequence length="397" mass="41926">MNRVRKAVAAVRLDAAPAALRAHPVAADAAFAALVFLVTAPRVLISPPPLALSWALQAALVLPLVWRRKAPTAVFLTIAAVAGAQWLTDRLLAADVALLISFYTVATYATARRVLLAAGVLELGAVLAAARFAPEGTKAWAWILISGMITAAGVIGTNMRTRRAYLAALEDRAARLERDRDQQAQLAVAGERARIAREMHDIVAHRISVMIALADGAGFTTRTDPDKAEEVMGRVSDTGRQALDEMRRLLGVLRDNSPQPALAPQPAVGDLDELLDTVRATGLPTRLTVTGEPFSLPSSAQLVVYRLVQEALTNVLKHADATGAEVCLNYCPGHVLQVEVTDNGRGASGTPAPGGHGLAGMRERAAVFGGTVDAGTRAGGGWRVSTRLHLQGADVLR</sequence>
<evidence type="ECO:0000256" key="8">
    <source>
        <dbReference type="ARBA" id="ARBA00023012"/>
    </source>
</evidence>
<dbReference type="InterPro" id="IPR003594">
    <property type="entry name" value="HATPase_dom"/>
</dbReference>
<protein>
    <recommendedName>
        <fullName evidence="2">histidine kinase</fullName>
        <ecNumber evidence="2">2.7.13.3</ecNumber>
    </recommendedName>
</protein>
<keyword evidence="5" id="KW-0547">Nucleotide-binding</keyword>
<dbReference type="GO" id="GO:0046983">
    <property type="term" value="F:protein dimerization activity"/>
    <property type="evidence" value="ECO:0007669"/>
    <property type="project" value="InterPro"/>
</dbReference>
<feature type="domain" description="DUF7134" evidence="12">
    <location>
        <begin position="18"/>
        <end position="163"/>
    </location>
</feature>
<dbReference type="GO" id="GO:0005524">
    <property type="term" value="F:ATP binding"/>
    <property type="evidence" value="ECO:0007669"/>
    <property type="project" value="UniProtKB-KW"/>
</dbReference>
<dbReference type="EC" id="2.7.13.3" evidence="2"/>
<keyword evidence="7" id="KW-0067">ATP-binding</keyword>
<evidence type="ECO:0000256" key="9">
    <source>
        <dbReference type="SAM" id="Phobius"/>
    </source>
</evidence>
<evidence type="ECO:0000313" key="13">
    <source>
        <dbReference type="EMBL" id="GII23692.1"/>
    </source>
</evidence>
<keyword evidence="14" id="KW-1185">Reference proteome</keyword>
<keyword evidence="9" id="KW-0472">Membrane</keyword>
<evidence type="ECO:0000256" key="6">
    <source>
        <dbReference type="ARBA" id="ARBA00022777"/>
    </source>
</evidence>
<evidence type="ECO:0000256" key="4">
    <source>
        <dbReference type="ARBA" id="ARBA00022679"/>
    </source>
</evidence>
<evidence type="ECO:0000256" key="5">
    <source>
        <dbReference type="ARBA" id="ARBA00022741"/>
    </source>
</evidence>
<dbReference type="Gene3D" id="1.20.5.1930">
    <property type="match status" value="1"/>
</dbReference>
<keyword evidence="9" id="KW-0812">Transmembrane</keyword>
<dbReference type="CDD" id="cd16917">
    <property type="entry name" value="HATPase_UhpB-NarQ-NarX-like"/>
    <property type="match status" value="1"/>
</dbReference>
<dbReference type="GO" id="GO:0016020">
    <property type="term" value="C:membrane"/>
    <property type="evidence" value="ECO:0007669"/>
    <property type="project" value="InterPro"/>
</dbReference>
<evidence type="ECO:0000259" key="11">
    <source>
        <dbReference type="Pfam" id="PF07730"/>
    </source>
</evidence>
<dbReference type="InterPro" id="IPR036890">
    <property type="entry name" value="HATPase_C_sf"/>
</dbReference>